<dbReference type="PRINTS" id="PR00035">
    <property type="entry name" value="HTHGNTR"/>
</dbReference>
<dbReference type="Proteomes" id="UP000288178">
    <property type="component" value="Unassembled WGS sequence"/>
</dbReference>
<evidence type="ECO:0000259" key="4">
    <source>
        <dbReference type="PROSITE" id="PS50949"/>
    </source>
</evidence>
<evidence type="ECO:0000256" key="1">
    <source>
        <dbReference type="ARBA" id="ARBA00023015"/>
    </source>
</evidence>
<dbReference type="SUPFAM" id="SSF48008">
    <property type="entry name" value="GntR ligand-binding domain-like"/>
    <property type="match status" value="1"/>
</dbReference>
<feature type="domain" description="HTH gntR-type" evidence="4">
    <location>
        <begin position="31"/>
        <end position="98"/>
    </location>
</feature>
<keyword evidence="1" id="KW-0805">Transcription regulation</keyword>
<dbReference type="GO" id="GO:0003700">
    <property type="term" value="F:DNA-binding transcription factor activity"/>
    <property type="evidence" value="ECO:0007669"/>
    <property type="project" value="InterPro"/>
</dbReference>
<dbReference type="InterPro" id="IPR011711">
    <property type="entry name" value="GntR_C"/>
</dbReference>
<dbReference type="OrthoDB" id="5343379at2"/>
<dbReference type="EMBL" id="SACT01000001">
    <property type="protein sequence ID" value="RVT54401.1"/>
    <property type="molecule type" value="Genomic_DNA"/>
</dbReference>
<gene>
    <name evidence="5" type="ORF">ENE75_06025</name>
</gene>
<dbReference type="Pfam" id="PF00392">
    <property type="entry name" value="GntR"/>
    <property type="match status" value="1"/>
</dbReference>
<keyword evidence="6" id="KW-1185">Reference proteome</keyword>
<dbReference type="SMART" id="SM00345">
    <property type="entry name" value="HTH_GNTR"/>
    <property type="match status" value="1"/>
</dbReference>
<dbReference type="InterPro" id="IPR036388">
    <property type="entry name" value="WH-like_DNA-bd_sf"/>
</dbReference>
<dbReference type="Gene3D" id="1.10.10.10">
    <property type="entry name" value="Winged helix-like DNA-binding domain superfamily/Winged helix DNA-binding domain"/>
    <property type="match status" value="1"/>
</dbReference>
<evidence type="ECO:0000256" key="2">
    <source>
        <dbReference type="ARBA" id="ARBA00023125"/>
    </source>
</evidence>
<keyword evidence="2" id="KW-0238">DNA-binding</keyword>
<reference evidence="5 6" key="1">
    <citation type="submission" date="2019-01" db="EMBL/GenBank/DDBJ databases">
        <authorList>
            <person name="Chen W.-M."/>
        </authorList>
    </citation>
    <scope>NUCLEOTIDE SEQUENCE [LARGE SCALE GENOMIC DNA]</scope>
    <source>
        <strain evidence="5 6">ICH-3</strain>
    </source>
</reference>
<dbReference type="PROSITE" id="PS50949">
    <property type="entry name" value="HTH_GNTR"/>
    <property type="match status" value="1"/>
</dbReference>
<sequence length="242" mass="27028">MDTSSTDDDALARWERVISFRLFTDARGGTLTVPEQIAARVGERIVRGQLDPGERVGEQELADEFGVSRGPVREAIRLLEREGLLTVLARRGAIVSAPSATELRELFEVRAGLHEMAVRRIGHHWPPELLAVMRAGVRRLQSLVDAPDDGTAYAEMVHRLTQITGSFAGNERLRRLIVSHSLQTLRYSRLGLATPERRRQSIRLWTLALAAMERGDTEQVVALVHQRTRESAQEASTRLAPT</sequence>
<dbReference type="InterPro" id="IPR036390">
    <property type="entry name" value="WH_DNA-bd_sf"/>
</dbReference>
<accession>A0A437K272</accession>
<dbReference type="CDD" id="cd07377">
    <property type="entry name" value="WHTH_GntR"/>
    <property type="match status" value="1"/>
</dbReference>
<dbReference type="PANTHER" id="PTHR43537:SF24">
    <property type="entry name" value="GLUCONATE OPERON TRANSCRIPTIONAL REPRESSOR"/>
    <property type="match status" value="1"/>
</dbReference>
<dbReference type="RefSeq" id="WP_128196582.1">
    <property type="nucleotide sequence ID" value="NZ_SACT01000001.1"/>
</dbReference>
<dbReference type="AlphaFoldDB" id="A0A437K272"/>
<dbReference type="Pfam" id="PF07729">
    <property type="entry name" value="FCD"/>
    <property type="match status" value="1"/>
</dbReference>
<protein>
    <submittedName>
        <fullName evidence="5">GntR family transcriptional regulator</fullName>
    </submittedName>
</protein>
<evidence type="ECO:0000256" key="3">
    <source>
        <dbReference type="ARBA" id="ARBA00023163"/>
    </source>
</evidence>
<dbReference type="Gene3D" id="1.20.120.530">
    <property type="entry name" value="GntR ligand-binding domain-like"/>
    <property type="match status" value="1"/>
</dbReference>
<comment type="caution">
    <text evidence="5">The sequence shown here is derived from an EMBL/GenBank/DDBJ whole genome shotgun (WGS) entry which is preliminary data.</text>
</comment>
<dbReference type="InterPro" id="IPR000524">
    <property type="entry name" value="Tscrpt_reg_HTH_GntR"/>
</dbReference>
<dbReference type="GO" id="GO:0003677">
    <property type="term" value="F:DNA binding"/>
    <property type="evidence" value="ECO:0007669"/>
    <property type="project" value="UniProtKB-KW"/>
</dbReference>
<name>A0A437K272_9BURK</name>
<keyword evidence="3" id="KW-0804">Transcription</keyword>
<dbReference type="PANTHER" id="PTHR43537">
    <property type="entry name" value="TRANSCRIPTIONAL REGULATOR, GNTR FAMILY"/>
    <property type="match status" value="1"/>
</dbReference>
<dbReference type="SMART" id="SM00895">
    <property type="entry name" value="FCD"/>
    <property type="match status" value="1"/>
</dbReference>
<evidence type="ECO:0000313" key="5">
    <source>
        <dbReference type="EMBL" id="RVT54401.1"/>
    </source>
</evidence>
<proteinExistence type="predicted"/>
<organism evidence="5 6">
    <name type="scientific">Rubrivivax albus</name>
    <dbReference type="NCBI Taxonomy" id="2499835"/>
    <lineage>
        <taxon>Bacteria</taxon>
        <taxon>Pseudomonadati</taxon>
        <taxon>Pseudomonadota</taxon>
        <taxon>Betaproteobacteria</taxon>
        <taxon>Burkholderiales</taxon>
        <taxon>Sphaerotilaceae</taxon>
        <taxon>Rubrivivax</taxon>
    </lineage>
</organism>
<dbReference type="SUPFAM" id="SSF46785">
    <property type="entry name" value="Winged helix' DNA-binding domain"/>
    <property type="match status" value="1"/>
</dbReference>
<evidence type="ECO:0000313" key="6">
    <source>
        <dbReference type="Proteomes" id="UP000288178"/>
    </source>
</evidence>
<dbReference type="InterPro" id="IPR008920">
    <property type="entry name" value="TF_FadR/GntR_C"/>
</dbReference>